<evidence type="ECO:0000256" key="6">
    <source>
        <dbReference type="PIRSR" id="PIRSR009393-1"/>
    </source>
</evidence>
<dbReference type="Gene3D" id="3.90.100.10">
    <property type="entry name" value="Orn/Lys/Arg decarboxylase, C-terminal domain"/>
    <property type="match status" value="1"/>
</dbReference>
<feature type="domain" description="Orn/Lys/Arg decarboxylases family 1 pyridoxal-P attachment site" evidence="7">
    <location>
        <begin position="362"/>
        <end position="376"/>
    </location>
</feature>
<dbReference type="NCBIfam" id="NF011928">
    <property type="entry name" value="PRK15399.1"/>
    <property type="match status" value="1"/>
</dbReference>
<keyword evidence="5" id="KW-0456">Lyase</keyword>
<evidence type="ECO:0000313" key="8">
    <source>
        <dbReference type="EMBL" id="EKT62988.1"/>
    </source>
</evidence>
<dbReference type="FunFam" id="3.90.100.10:FF:000001">
    <property type="entry name" value="Lysine decarboxylase, inducible"/>
    <property type="match status" value="1"/>
</dbReference>
<dbReference type="SUPFAM" id="SSF53383">
    <property type="entry name" value="PLP-dependent transferases"/>
    <property type="match status" value="1"/>
</dbReference>
<dbReference type="PANTHER" id="PTHR45229:SF3">
    <property type="entry name" value="BIODEGRADATIVE ARGININE DECARBOXYLASE"/>
    <property type="match status" value="1"/>
</dbReference>
<dbReference type="GO" id="GO:0008792">
    <property type="term" value="F:arginine decarboxylase activity"/>
    <property type="evidence" value="ECO:0007669"/>
    <property type="project" value="TreeGrafter"/>
</dbReference>
<protein>
    <submittedName>
        <fullName evidence="8">Lysine decarboxylase CadA</fullName>
    </submittedName>
</protein>
<dbReference type="InterPro" id="IPR005308">
    <property type="entry name" value="OKR_de-COase_N"/>
</dbReference>
<dbReference type="InterPro" id="IPR015421">
    <property type="entry name" value="PyrdxlP-dep_Trfase_major"/>
</dbReference>
<dbReference type="PROSITE" id="PS00703">
    <property type="entry name" value="OKR_DC_1"/>
    <property type="match status" value="1"/>
</dbReference>
<evidence type="ECO:0000259" key="7">
    <source>
        <dbReference type="PROSITE" id="PS00703"/>
    </source>
</evidence>
<comment type="cofactor">
    <cofactor evidence="1">
        <name>pyridoxal 5'-phosphate</name>
        <dbReference type="ChEBI" id="CHEBI:597326"/>
    </cofactor>
</comment>
<dbReference type="NCBIfam" id="NF011929">
    <property type="entry name" value="PRK15400.1"/>
    <property type="match status" value="1"/>
</dbReference>
<dbReference type="Gene3D" id="3.40.50.2300">
    <property type="match status" value="1"/>
</dbReference>
<evidence type="ECO:0000313" key="9">
    <source>
        <dbReference type="Proteomes" id="UP000009336"/>
    </source>
</evidence>
<dbReference type="GO" id="GO:0006527">
    <property type="term" value="P:L-arginine catabolic process"/>
    <property type="evidence" value="ECO:0007669"/>
    <property type="project" value="TreeGrafter"/>
</dbReference>
<dbReference type="InterPro" id="IPR008286">
    <property type="entry name" value="Prn/Lys/Arg_de-COase_C"/>
</dbReference>
<sequence length="712" mass="80863">MKSIVILSDERIEFENNFLSPIEEELRYLGFNIIIVSDEVSLIEMADNNTRICSVIFYGDSHNIEFCKEIIDINENIPKFIIISDQQIIEEKFSQLRSNVIFIEYIVENVIDITIKIKQAADEYLSNLLPPFTKALFSYASKEKNTFCTPGHMGGIAFTKSPVGTLFYDFYGKNTFRSDVSISMTGLGALLDHSGPHRAAEDYIAETFNADRSFIITNGTSTANKIVGMYSCYSGATVIVDRNCHKSIAHLMMMINITPIYLKPTRNSYGILGGIPKKEFTKEHIENLLCSKNITQWPTHAIITNSTYDGILYDTQYIKETLPVNSIHFDSAWIPYSNFNPIYENKSGMGGSKIKEKVIFETQSTHKLLAAFSQASMIHIKGDFNEKIFNETYMMHTSTSPLYSIVSSCEISAAMMRGQKGKRLISQAIDLAIDFRKDISRLHRESEDWFFSVWQPDCIDKVMCWSLDSADNWHGFRNIDDNNLFLDPIKVTLLTPGLDRDDNLSENGIPASIVAEFLDEKGIIVEKTGPYSLLFLFSIGVDKQKSVTLLKVLMEFKRVYDNNSKISDVMPRLYEKAPLFYEGMRMQDLTQGIHNLIVKYKLPELMYNAFEQLPFMVLTPHDAFQQEIRGNVVECDLSEMIGKISANMILPYPPGVPLIMPGEKLTIENKPILSFIEMLCEIGIHFPGFETDIHGVYKNKDGKYVVSILSTP</sequence>
<dbReference type="SUPFAM" id="SSF55904">
    <property type="entry name" value="Ornithine decarboxylase C-terminal domain"/>
    <property type="match status" value="1"/>
</dbReference>
<evidence type="ECO:0000256" key="2">
    <source>
        <dbReference type="ARBA" id="ARBA00010671"/>
    </source>
</evidence>
<dbReference type="STRING" id="1141662.OOA_05911"/>
<dbReference type="PATRIC" id="fig|1141662.3.peg.1199"/>
<dbReference type="AlphaFoldDB" id="K8WQU3"/>
<keyword evidence="9" id="KW-1185">Reference proteome</keyword>
<evidence type="ECO:0000256" key="5">
    <source>
        <dbReference type="ARBA" id="ARBA00023239"/>
    </source>
</evidence>
<keyword evidence="3" id="KW-0210">Decarboxylase</keyword>
<name>K8WQU3_9GAMM</name>
<dbReference type="InterPro" id="IPR015422">
    <property type="entry name" value="PyrdxlP-dep_Trfase_small"/>
</dbReference>
<dbReference type="Pfam" id="PF03711">
    <property type="entry name" value="OKR_DC_1_C"/>
    <property type="match status" value="1"/>
</dbReference>
<dbReference type="eggNOG" id="COG1982">
    <property type="taxonomic scope" value="Bacteria"/>
</dbReference>
<comment type="caution">
    <text evidence="8">The sequence shown here is derived from an EMBL/GenBank/DDBJ whole genome shotgun (WGS) entry which is preliminary data.</text>
</comment>
<reference evidence="8 9" key="1">
    <citation type="journal article" date="2012" name="BMC Genomics">
        <title>Comparative genomics of bacteria in the genus Providencia isolated from wild Drosophila melanogaster.</title>
        <authorList>
            <person name="Galac M.R."/>
            <person name="Lazzaro B.P."/>
        </authorList>
    </citation>
    <scope>NUCLEOTIDE SEQUENCE [LARGE SCALE GENOMIC DNA]</scope>
    <source>
        <strain evidence="8 9">DSM 19968</strain>
    </source>
</reference>
<dbReference type="PIRSF" id="PIRSF009393">
    <property type="entry name" value="Orn_decarb"/>
    <property type="match status" value="1"/>
</dbReference>
<dbReference type="Pfam" id="PF01276">
    <property type="entry name" value="OKR_DC_1"/>
    <property type="match status" value="1"/>
</dbReference>
<dbReference type="FunFam" id="3.40.640.10:FF:000008">
    <property type="entry name" value="Lysine decarboxylase, inducible"/>
    <property type="match status" value="1"/>
</dbReference>
<accession>K8WQU3</accession>
<dbReference type="RefSeq" id="WP_008911214.1">
    <property type="nucleotide sequence ID" value="NZ_KB233222.1"/>
</dbReference>
<keyword evidence="4 6" id="KW-0663">Pyridoxal phosphate</keyword>
<evidence type="ECO:0000256" key="3">
    <source>
        <dbReference type="ARBA" id="ARBA00022793"/>
    </source>
</evidence>
<comment type="similarity">
    <text evidence="2">Belongs to the Orn/Lys/Arg decarboxylase class-I family.</text>
</comment>
<dbReference type="InterPro" id="IPR000310">
    <property type="entry name" value="Orn/Lys/Arg_deCO2ase_major_dom"/>
</dbReference>
<dbReference type="Gene3D" id="3.40.640.10">
    <property type="entry name" value="Type I PLP-dependent aspartate aminotransferase-like (Major domain)"/>
    <property type="match status" value="1"/>
</dbReference>
<gene>
    <name evidence="8" type="ORF">OOA_05911</name>
</gene>
<organism evidence="8 9">
    <name type="scientific">Providencia burhodogranariea DSM 19968</name>
    <dbReference type="NCBI Taxonomy" id="1141662"/>
    <lineage>
        <taxon>Bacteria</taxon>
        <taxon>Pseudomonadati</taxon>
        <taxon>Pseudomonadota</taxon>
        <taxon>Gammaproteobacteria</taxon>
        <taxon>Enterobacterales</taxon>
        <taxon>Morganellaceae</taxon>
        <taxon>Providencia</taxon>
    </lineage>
</organism>
<dbReference type="GO" id="GO:0030170">
    <property type="term" value="F:pyridoxal phosphate binding"/>
    <property type="evidence" value="ECO:0007669"/>
    <property type="project" value="TreeGrafter"/>
</dbReference>
<evidence type="ECO:0000256" key="1">
    <source>
        <dbReference type="ARBA" id="ARBA00001933"/>
    </source>
</evidence>
<dbReference type="CDD" id="cd00615">
    <property type="entry name" value="Orn_deC_like"/>
    <property type="match status" value="1"/>
</dbReference>
<dbReference type="HOGENOM" id="CLU_014292_3_0_6"/>
<dbReference type="OrthoDB" id="9761189at2"/>
<dbReference type="Pfam" id="PF03709">
    <property type="entry name" value="OKR_DC_1_N"/>
    <property type="match status" value="1"/>
</dbReference>
<dbReference type="Gene3D" id="3.90.1150.10">
    <property type="entry name" value="Aspartate Aminotransferase, domain 1"/>
    <property type="match status" value="1"/>
</dbReference>
<dbReference type="PANTHER" id="PTHR45229">
    <property type="entry name" value="CONSTITUTIVE ORNITHINE DECARBOXYLASE"/>
    <property type="match status" value="1"/>
</dbReference>
<proteinExistence type="inferred from homology"/>
<dbReference type="InterPro" id="IPR011193">
    <property type="entry name" value="Orn/lys/arg_de-COase"/>
</dbReference>
<dbReference type="InterPro" id="IPR036633">
    <property type="entry name" value="Prn/Lys/Arg_de-COase_C_sf"/>
</dbReference>
<dbReference type="EMBL" id="AKKL01000016">
    <property type="protein sequence ID" value="EKT62988.1"/>
    <property type="molecule type" value="Genomic_DNA"/>
</dbReference>
<dbReference type="GO" id="GO:0005829">
    <property type="term" value="C:cytosol"/>
    <property type="evidence" value="ECO:0007669"/>
    <property type="project" value="TreeGrafter"/>
</dbReference>
<evidence type="ECO:0000256" key="4">
    <source>
        <dbReference type="ARBA" id="ARBA00022898"/>
    </source>
</evidence>
<dbReference type="Proteomes" id="UP000009336">
    <property type="component" value="Unassembled WGS sequence"/>
</dbReference>
<dbReference type="InterPro" id="IPR015424">
    <property type="entry name" value="PyrdxlP-dep_Trfase"/>
</dbReference>
<feature type="modified residue" description="N6-(pyridoxal phosphate)lysine" evidence="6">
    <location>
        <position position="367"/>
    </location>
</feature>